<gene>
    <name evidence="3" type="ORF">E4P33_07705</name>
</gene>
<keyword evidence="1" id="KW-1133">Transmembrane helix</keyword>
<keyword evidence="3" id="KW-0378">Hydrolase</keyword>
<evidence type="ECO:0000313" key="3">
    <source>
        <dbReference type="EMBL" id="TFI00950.1"/>
    </source>
</evidence>
<feature type="transmembrane region" description="Helical" evidence="1">
    <location>
        <begin position="215"/>
        <end position="233"/>
    </location>
</feature>
<keyword evidence="1" id="KW-0812">Transmembrane</keyword>
<organism evidence="3 4">
    <name type="scientific">Kocuria rhizophila</name>
    <dbReference type="NCBI Taxonomy" id="72000"/>
    <lineage>
        <taxon>Bacteria</taxon>
        <taxon>Bacillati</taxon>
        <taxon>Actinomycetota</taxon>
        <taxon>Actinomycetes</taxon>
        <taxon>Micrococcales</taxon>
        <taxon>Micrococcaceae</taxon>
        <taxon>Kocuria</taxon>
    </lineage>
</organism>
<feature type="transmembrane region" description="Helical" evidence="1">
    <location>
        <begin position="240"/>
        <end position="261"/>
    </location>
</feature>
<feature type="transmembrane region" description="Helical" evidence="1">
    <location>
        <begin position="273"/>
        <end position="291"/>
    </location>
</feature>
<keyword evidence="4" id="KW-1185">Reference proteome</keyword>
<dbReference type="RefSeq" id="WP_019310602.1">
    <property type="nucleotide sequence ID" value="NZ_CAJFZU010000004.1"/>
</dbReference>
<dbReference type="GO" id="GO:0080120">
    <property type="term" value="P:CAAX-box protein maturation"/>
    <property type="evidence" value="ECO:0007669"/>
    <property type="project" value="UniProtKB-ARBA"/>
</dbReference>
<dbReference type="Pfam" id="PF02517">
    <property type="entry name" value="Rce1-like"/>
    <property type="match status" value="1"/>
</dbReference>
<name>A0AAX2SAS3_KOCRH</name>
<dbReference type="GO" id="GO:0004175">
    <property type="term" value="F:endopeptidase activity"/>
    <property type="evidence" value="ECO:0007669"/>
    <property type="project" value="UniProtKB-ARBA"/>
</dbReference>
<dbReference type="AlphaFoldDB" id="A0AAX2SAS3"/>
<dbReference type="EMBL" id="SPNK01000007">
    <property type="protein sequence ID" value="TFI00950.1"/>
    <property type="molecule type" value="Genomic_DNA"/>
</dbReference>
<feature type="transmembrane region" description="Helical" evidence="1">
    <location>
        <begin position="120"/>
        <end position="139"/>
    </location>
</feature>
<evidence type="ECO:0000313" key="4">
    <source>
        <dbReference type="Proteomes" id="UP000298017"/>
    </source>
</evidence>
<feature type="transmembrane region" description="Helical" evidence="1">
    <location>
        <begin position="40"/>
        <end position="61"/>
    </location>
</feature>
<proteinExistence type="predicted"/>
<keyword evidence="3" id="KW-0482">Metalloprotease</keyword>
<keyword evidence="3" id="KW-0645">Protease</keyword>
<feature type="domain" description="CAAX prenyl protease 2/Lysostaphin resistance protein A-like" evidence="2">
    <location>
        <begin position="161"/>
        <end position="250"/>
    </location>
</feature>
<dbReference type="Proteomes" id="UP000298017">
    <property type="component" value="Unassembled WGS sequence"/>
</dbReference>
<evidence type="ECO:0000256" key="1">
    <source>
        <dbReference type="SAM" id="Phobius"/>
    </source>
</evidence>
<comment type="caution">
    <text evidence="3">The sequence shown here is derived from an EMBL/GenBank/DDBJ whole genome shotgun (WGS) entry which is preliminary data.</text>
</comment>
<sequence>MGGSVTGGVQPAPRTRTYFYHRLARTDPHHRWWMPLVEGLILFGIIMVLSILFGIVLALAFPETLTEDVLAANQLDPVVYFMLFASVALLLPSALLARLVLGPRPLGLIFSVTGRIRWKWLLLCFLVAVGVYAVVNLAGIGLDLATGGTPTSVQLAPGFGWLLATTLIVVPLQCTAEEVVFRGYLAQMVGRWLKHPAWAILLPVPLFVAGHVYDVWGLLSVAIMAVSMGIVTWRTGGLEAGIALHAVNNMTVSLFAMLGLVDMNETSGAPTDLVTEVILNGAFIALVFWLVKRHPEVAVTRTVVLPQPPAPPRLPAVRPAAIAADRSGLAAYPYDSATQTYLSLPPQYGPYVVRDGQGRYVGVLDTRGAGEMQPTYTGPHDGQY</sequence>
<dbReference type="InterPro" id="IPR003675">
    <property type="entry name" value="Rce1/LyrA-like_dom"/>
</dbReference>
<evidence type="ECO:0000259" key="2">
    <source>
        <dbReference type="Pfam" id="PF02517"/>
    </source>
</evidence>
<feature type="transmembrane region" description="Helical" evidence="1">
    <location>
        <begin position="81"/>
        <end position="100"/>
    </location>
</feature>
<dbReference type="GO" id="GO:0008237">
    <property type="term" value="F:metallopeptidase activity"/>
    <property type="evidence" value="ECO:0007669"/>
    <property type="project" value="UniProtKB-KW"/>
</dbReference>
<accession>A0AAX2SAS3</accession>
<reference evidence="3 4" key="1">
    <citation type="submission" date="2019-03" db="EMBL/GenBank/DDBJ databases">
        <title>Genome Sequencing and Assembly of Various Microbes Isolated from Alder Root Nodule.</title>
        <authorList>
            <person name="Swanson E."/>
            <person name="Sevigny J.L."/>
            <person name="Pesce C."/>
            <person name="Davis I."/>
            <person name="Kleiner V."/>
            <person name="Tisa L."/>
        </authorList>
    </citation>
    <scope>NUCLEOTIDE SEQUENCE [LARGE SCALE GENOMIC DNA]</scope>
    <source>
        <strain evidence="3 4">4R-31</strain>
    </source>
</reference>
<protein>
    <submittedName>
        <fullName evidence="3">CPBP family intramembrane metalloprotease</fullName>
    </submittedName>
</protein>
<keyword evidence="1" id="KW-0472">Membrane</keyword>